<dbReference type="InParanoid" id="A0A804L3Q2"/>
<dbReference type="EnsemblPlants" id="Ma11_t03180.2">
    <property type="protein sequence ID" value="Ma11_p03180.2"/>
    <property type="gene ID" value="Ma11_g03180"/>
</dbReference>
<dbReference type="PROSITE" id="PS51259">
    <property type="entry name" value="MHD2"/>
    <property type="match status" value="1"/>
</dbReference>
<dbReference type="Proteomes" id="UP000012960">
    <property type="component" value="Unplaced"/>
</dbReference>
<dbReference type="InterPro" id="IPR014770">
    <property type="entry name" value="Munc13_1"/>
</dbReference>
<evidence type="ECO:0000313" key="4">
    <source>
        <dbReference type="EnsemblPlants" id="Ma11_p03180.2"/>
    </source>
</evidence>
<protein>
    <submittedName>
        <fullName evidence="3">(wild Malaysian banana) hypothetical protein</fullName>
    </submittedName>
</protein>
<dbReference type="PANTHER" id="PTHR31280:SF3">
    <property type="entry name" value="DNA TOPOISOMERASE 4 SUBUNIT B (DUF810)"/>
    <property type="match status" value="1"/>
</dbReference>
<evidence type="ECO:0000313" key="3">
    <source>
        <dbReference type="EMBL" id="CAG1863413.1"/>
    </source>
</evidence>
<feature type="domain" description="MHD1" evidence="1">
    <location>
        <begin position="631"/>
        <end position="762"/>
    </location>
</feature>
<dbReference type="PROSITE" id="PS51258">
    <property type="entry name" value="MHD1"/>
    <property type="match status" value="1"/>
</dbReference>
<dbReference type="OMA" id="FHESSYP"/>
<evidence type="ECO:0000259" key="2">
    <source>
        <dbReference type="PROSITE" id="PS51259"/>
    </source>
</evidence>
<dbReference type="OrthoDB" id="2015333at2759"/>
<dbReference type="InterPro" id="IPR057984">
    <property type="entry name" value="PATROL1_C"/>
</dbReference>
<dbReference type="InterPro" id="IPR008528">
    <property type="entry name" value="unc-13_homologue"/>
</dbReference>
<dbReference type="EMBL" id="HG996475">
    <property type="protein sequence ID" value="CAG1863413.1"/>
    <property type="molecule type" value="Genomic_DNA"/>
</dbReference>
<evidence type="ECO:0000313" key="5">
    <source>
        <dbReference type="Proteomes" id="UP000012960"/>
    </source>
</evidence>
<feature type="domain" description="MHD2" evidence="2">
    <location>
        <begin position="911"/>
        <end position="1021"/>
    </location>
</feature>
<dbReference type="Gene3D" id="1.10.357.50">
    <property type="match status" value="1"/>
</dbReference>
<dbReference type="PANTHER" id="PTHR31280">
    <property type="entry name" value="PROTEIN UNC-13 HOMOLOG"/>
    <property type="match status" value="1"/>
</dbReference>
<proteinExistence type="predicted"/>
<evidence type="ECO:0000259" key="1">
    <source>
        <dbReference type="PROSITE" id="PS51258"/>
    </source>
</evidence>
<dbReference type="InterPro" id="IPR014772">
    <property type="entry name" value="Munc13_dom-2"/>
</dbReference>
<organism evidence="4 5">
    <name type="scientific">Musa acuminata subsp. malaccensis</name>
    <name type="common">Wild banana</name>
    <name type="synonym">Musa malaccensis</name>
    <dbReference type="NCBI Taxonomy" id="214687"/>
    <lineage>
        <taxon>Eukaryota</taxon>
        <taxon>Viridiplantae</taxon>
        <taxon>Streptophyta</taxon>
        <taxon>Embryophyta</taxon>
        <taxon>Tracheophyta</taxon>
        <taxon>Spermatophyta</taxon>
        <taxon>Magnoliopsida</taxon>
        <taxon>Liliopsida</taxon>
        <taxon>Zingiberales</taxon>
        <taxon>Musaceae</taxon>
        <taxon>Musa</taxon>
    </lineage>
</organism>
<dbReference type="Pfam" id="PF25761">
    <property type="entry name" value="TPR_PATROL1"/>
    <property type="match status" value="1"/>
</dbReference>
<name>A0A804L3Q2_MUSAM</name>
<dbReference type="AlphaFoldDB" id="A0A804L3Q2"/>
<dbReference type="Gramene" id="Ma11_t03180.2">
    <property type="protein sequence ID" value="Ma11_p03180.2"/>
    <property type="gene ID" value="Ma11_g03180"/>
</dbReference>
<accession>A0A804L3Q2</accession>
<keyword evidence="5" id="KW-1185">Reference proteome</keyword>
<reference evidence="3" key="1">
    <citation type="submission" date="2021-03" db="EMBL/GenBank/DDBJ databases">
        <authorList>
            <consortium name="Genoscope - CEA"/>
            <person name="William W."/>
        </authorList>
    </citation>
    <scope>NUCLEOTIDE SEQUENCE</scope>
    <source>
        <strain evidence="3">Doubled-haploid Pahang</strain>
    </source>
</reference>
<reference evidence="4" key="2">
    <citation type="submission" date="2021-05" db="UniProtKB">
        <authorList>
            <consortium name="EnsemblPlants"/>
        </authorList>
    </citation>
    <scope>IDENTIFICATION</scope>
    <source>
        <strain evidence="4">subsp. malaccensis</strain>
    </source>
</reference>
<gene>
    <name evidence="3" type="ORF">GSMUA_22150.1</name>
</gene>
<sequence length="1130" mass="127955">MESSLLLQRYRSDRRKLLEFLVSTNHLRAPALASLDLDTISADYVLECIQSGGDFDPSEASRRYREGLDYPIMINLSSGRFYFLLSRPELSGSPPVRIAPQVEMKTSTSHPSSSAGKLDNLIGKGTGKCQIENAADTSALNLPSQPAKDAKALSLGLPSITAGLSDDDIQQTAYEVLLASFVLSRREADLFQDEKNGKNFRASSEQATNDELGSVTEDCNYSMLEVVRVQLEISEAISALTKKGLRNFTLKMMHKQADVPRITLQLLSVVCSSDFPNERSYVRWQKRQANILEELLLRSISSISVTPAKLSNLISNLRNTEEWISTDRLAETLKALRNYASELSSMPGKFGIPHETLYWTESYHFNIKLYERLLSSVFDVLEDGQLLQEAEEILAFLRLTWPILGITEKIHDALFAWVLFVQFVQTGELKLLKLTVVELHKALSCEDGDMMGQYTSSLSCSVVASGGRRVLNLVDSVIFNINMWCCNQLEDYHLHFNQDNCSTFQDLLALACLTGSSFPYECAEIKHVRPMAENLAASKLAHMFVEKSIGAAYRRVLNFLDAENLEKDHSLVMLANKFKEVAEKEYTLFSPVLCQQYPEAGIVAAVLLHQLYGKHLKPFLEVVSHLSESTIKVLAASNSLESYLTYILHSAYGEKKRSPTANYIHPYQIRSFCSPLIVHWVQTQQNNILEWTQRAINIEDWEPLSNQQRQAASIIEVFRIIEEIVDQFFNLNLPMDIIHLRSLLIGIRQSLEAYLLHIINQQVDKSLVYPTPPALTRYEESANPFTKKKPVERLMLEDKTMNQLNDLTLPKLCVKLNTLHYLREQLDTLEDAIKHSWVLLQTDDGQIFDVAKDDLPTSSGTVEELFTIFDDIRRRAVCASDMIVDFVGARAIFWDLRNSMIFSLYQGSVENARFEIFIPMLDEVLDTVCDLIVDSLRDQVVSSIFEATMDGYIWVMLDGGPARVFSESDATMMQQDLNDLKDLFVANGQGLPQDVVEKEARLGEEILDLYAMKAETIIDMLISASQQIPNHLEIKKPGRRSATDVDTLLRVLCHKKDKYASKFLKIQYQLPKSSDYEDTTGKVPPAKNPLLSDMLRRKSSINWTKKGQRSFKIVKNKFQEATSEIGRPPR</sequence>